<reference evidence="9 10" key="1">
    <citation type="journal article" date="2020" name="ISME J.">
        <title>Uncovering the hidden diversity of litter-decomposition mechanisms in mushroom-forming fungi.</title>
        <authorList>
            <person name="Floudas D."/>
            <person name="Bentzer J."/>
            <person name="Ahren D."/>
            <person name="Johansson T."/>
            <person name="Persson P."/>
            <person name="Tunlid A."/>
        </authorList>
    </citation>
    <scope>NUCLEOTIDE SEQUENCE [LARGE SCALE GENOMIC DNA]</scope>
    <source>
        <strain evidence="9 10">CBS 291.85</strain>
    </source>
</reference>
<dbReference type="Gene3D" id="1.10.630.10">
    <property type="entry name" value="Cytochrome P450"/>
    <property type="match status" value="1"/>
</dbReference>
<evidence type="ECO:0000256" key="5">
    <source>
        <dbReference type="ARBA" id="ARBA00023002"/>
    </source>
</evidence>
<evidence type="ECO:0000313" key="10">
    <source>
        <dbReference type="Proteomes" id="UP000559256"/>
    </source>
</evidence>
<sequence>MLNIPYLLAIPVLLVIYNLCGYLLRRPRQTLSYPPGPRGLPIIGSFFDVLTPRTGLDAQWAIYRDMGTMYHSDVFHINILGDHTVVVNSAKAAEELLERRSGIYSSSLQCTWLMNRGEFDISSRNVYKANAFAFSL</sequence>
<keyword evidence="8" id="KW-0812">Transmembrane</keyword>
<dbReference type="GO" id="GO:0016705">
    <property type="term" value="F:oxidoreductase activity, acting on paired donors, with incorporation or reduction of molecular oxygen"/>
    <property type="evidence" value="ECO:0007669"/>
    <property type="project" value="InterPro"/>
</dbReference>
<keyword evidence="8" id="KW-1133">Transmembrane helix</keyword>
<evidence type="ECO:0000313" key="9">
    <source>
        <dbReference type="EMBL" id="KAF5311387.1"/>
    </source>
</evidence>
<dbReference type="GO" id="GO:0020037">
    <property type="term" value="F:heme binding"/>
    <property type="evidence" value="ECO:0007669"/>
    <property type="project" value="InterPro"/>
</dbReference>
<evidence type="ECO:0000256" key="3">
    <source>
        <dbReference type="ARBA" id="ARBA00022617"/>
    </source>
</evidence>
<keyword evidence="3" id="KW-0349">Heme</keyword>
<name>A0A8H5AUS2_9AGAR</name>
<evidence type="ECO:0000256" key="6">
    <source>
        <dbReference type="ARBA" id="ARBA00023004"/>
    </source>
</evidence>
<keyword evidence="5" id="KW-0560">Oxidoreductase</keyword>
<accession>A0A8H5AUS2</accession>
<dbReference type="EMBL" id="JAACJM010000559">
    <property type="protein sequence ID" value="KAF5311387.1"/>
    <property type="molecule type" value="Genomic_DNA"/>
</dbReference>
<dbReference type="GO" id="GO:0005506">
    <property type="term" value="F:iron ion binding"/>
    <property type="evidence" value="ECO:0007669"/>
    <property type="project" value="InterPro"/>
</dbReference>
<dbReference type="SUPFAM" id="SSF48264">
    <property type="entry name" value="Cytochrome P450"/>
    <property type="match status" value="1"/>
</dbReference>
<dbReference type="PANTHER" id="PTHR46300:SF7">
    <property type="entry name" value="P450, PUTATIVE (EUROFUNG)-RELATED"/>
    <property type="match status" value="1"/>
</dbReference>
<evidence type="ECO:0000256" key="2">
    <source>
        <dbReference type="ARBA" id="ARBA00010617"/>
    </source>
</evidence>
<protein>
    <recommendedName>
        <fullName evidence="11">Cytochrome P450</fullName>
    </recommendedName>
</protein>
<feature type="transmembrane region" description="Helical" evidence="8">
    <location>
        <begin position="6"/>
        <end position="24"/>
    </location>
</feature>
<keyword evidence="6" id="KW-0408">Iron</keyword>
<evidence type="ECO:0000256" key="8">
    <source>
        <dbReference type="SAM" id="Phobius"/>
    </source>
</evidence>
<dbReference type="GO" id="GO:0004497">
    <property type="term" value="F:monooxygenase activity"/>
    <property type="evidence" value="ECO:0007669"/>
    <property type="project" value="UniProtKB-KW"/>
</dbReference>
<evidence type="ECO:0000256" key="4">
    <source>
        <dbReference type="ARBA" id="ARBA00022723"/>
    </source>
</evidence>
<dbReference type="OrthoDB" id="1055148at2759"/>
<keyword evidence="4" id="KW-0479">Metal-binding</keyword>
<organism evidence="9 10">
    <name type="scientific">Tetrapyrgos nigripes</name>
    <dbReference type="NCBI Taxonomy" id="182062"/>
    <lineage>
        <taxon>Eukaryota</taxon>
        <taxon>Fungi</taxon>
        <taxon>Dikarya</taxon>
        <taxon>Basidiomycota</taxon>
        <taxon>Agaricomycotina</taxon>
        <taxon>Agaricomycetes</taxon>
        <taxon>Agaricomycetidae</taxon>
        <taxon>Agaricales</taxon>
        <taxon>Marasmiineae</taxon>
        <taxon>Marasmiaceae</taxon>
        <taxon>Tetrapyrgos</taxon>
    </lineage>
</organism>
<dbReference type="Proteomes" id="UP000559256">
    <property type="component" value="Unassembled WGS sequence"/>
</dbReference>
<dbReference type="InterPro" id="IPR036396">
    <property type="entry name" value="Cyt_P450_sf"/>
</dbReference>
<proteinExistence type="inferred from homology"/>
<comment type="similarity">
    <text evidence="2">Belongs to the cytochrome P450 family.</text>
</comment>
<keyword evidence="8" id="KW-0472">Membrane</keyword>
<evidence type="ECO:0008006" key="11">
    <source>
        <dbReference type="Google" id="ProtNLM"/>
    </source>
</evidence>
<evidence type="ECO:0000256" key="1">
    <source>
        <dbReference type="ARBA" id="ARBA00001971"/>
    </source>
</evidence>
<dbReference type="PANTHER" id="PTHR46300">
    <property type="entry name" value="P450, PUTATIVE (EUROFUNG)-RELATED-RELATED"/>
    <property type="match status" value="1"/>
</dbReference>
<comment type="caution">
    <text evidence="9">The sequence shown here is derived from an EMBL/GenBank/DDBJ whole genome shotgun (WGS) entry which is preliminary data.</text>
</comment>
<evidence type="ECO:0000256" key="7">
    <source>
        <dbReference type="ARBA" id="ARBA00023033"/>
    </source>
</evidence>
<gene>
    <name evidence="9" type="ORF">D9758_018950</name>
</gene>
<comment type="cofactor">
    <cofactor evidence="1">
        <name>heme</name>
        <dbReference type="ChEBI" id="CHEBI:30413"/>
    </cofactor>
</comment>
<keyword evidence="10" id="KW-1185">Reference proteome</keyword>
<dbReference type="AlphaFoldDB" id="A0A8H5AUS2"/>
<keyword evidence="7" id="KW-0503">Monooxygenase</keyword>
<dbReference type="InterPro" id="IPR050364">
    <property type="entry name" value="Cytochrome_P450_fung"/>
</dbReference>